<organism evidence="4 5">
    <name type="scientific">Hyphomonas oceanitis SCH89</name>
    <dbReference type="NCBI Taxonomy" id="1280953"/>
    <lineage>
        <taxon>Bacteria</taxon>
        <taxon>Pseudomonadati</taxon>
        <taxon>Pseudomonadota</taxon>
        <taxon>Alphaproteobacteria</taxon>
        <taxon>Hyphomonadales</taxon>
        <taxon>Hyphomonadaceae</taxon>
        <taxon>Hyphomonas</taxon>
    </lineage>
</organism>
<evidence type="ECO:0000313" key="4">
    <source>
        <dbReference type="EMBL" id="KDA04031.1"/>
    </source>
</evidence>
<keyword evidence="3" id="KW-0732">Signal</keyword>
<keyword evidence="5" id="KW-1185">Reference proteome</keyword>
<keyword evidence="2" id="KW-0812">Transmembrane</keyword>
<feature type="transmembrane region" description="Helical" evidence="2">
    <location>
        <begin position="377"/>
        <end position="399"/>
    </location>
</feature>
<dbReference type="Proteomes" id="UP000024942">
    <property type="component" value="Unassembled WGS sequence"/>
</dbReference>
<comment type="caution">
    <text evidence="4">The sequence shown here is derived from an EMBL/GenBank/DDBJ whole genome shotgun (WGS) entry which is preliminary data.</text>
</comment>
<reference evidence="4 5" key="1">
    <citation type="journal article" date="2014" name="Antonie Van Leeuwenhoek">
        <title>Hyphomonas beringensis sp. nov. and Hyphomonas chukchiensis sp. nov., isolated from surface seawater of the Bering Sea and Chukchi Sea.</title>
        <authorList>
            <person name="Li C."/>
            <person name="Lai Q."/>
            <person name="Li G."/>
            <person name="Dong C."/>
            <person name="Wang J."/>
            <person name="Liao Y."/>
            <person name="Shao Z."/>
        </authorList>
    </citation>
    <scope>NUCLEOTIDE SEQUENCE [LARGE SCALE GENOMIC DNA]</scope>
    <source>
        <strain evidence="4 5">SCH89</strain>
    </source>
</reference>
<accession>A0A059GB41</accession>
<evidence type="ECO:0000256" key="3">
    <source>
        <dbReference type="SAM" id="SignalP"/>
    </source>
</evidence>
<gene>
    <name evidence="4" type="ORF">HOC_01796</name>
</gene>
<feature type="chain" id="PRO_5001573219" evidence="3">
    <location>
        <begin position="18"/>
        <end position="414"/>
    </location>
</feature>
<name>A0A059GB41_9PROT</name>
<protein>
    <submittedName>
        <fullName evidence="4">Uncharacterized protein</fullName>
    </submittedName>
</protein>
<dbReference type="eggNOG" id="ENOG502ZYZF">
    <property type="taxonomic scope" value="Bacteria"/>
</dbReference>
<evidence type="ECO:0000256" key="2">
    <source>
        <dbReference type="SAM" id="Phobius"/>
    </source>
</evidence>
<proteinExistence type="predicted"/>
<evidence type="ECO:0000256" key="1">
    <source>
        <dbReference type="SAM" id="MobiDB-lite"/>
    </source>
</evidence>
<dbReference type="EMBL" id="ARYL01000002">
    <property type="protein sequence ID" value="KDA04031.1"/>
    <property type="molecule type" value="Genomic_DNA"/>
</dbReference>
<dbReference type="AlphaFoldDB" id="A0A059GB41"/>
<keyword evidence="2" id="KW-0472">Membrane</keyword>
<feature type="region of interest" description="Disordered" evidence="1">
    <location>
        <begin position="139"/>
        <end position="178"/>
    </location>
</feature>
<sequence length="414" mass="44982">MQAVMFNSLLILMPVIAAQILGAAFSGATFSDAPTVEAIDQTRRNMDESFAAMAPRNADDKYKFWHDIVSRELTARDVTAARGFLLTAPQMLSREEVKELMAAADAEVTGTEDERIALAALRKLPVEVSQRFAEASGAARNMSTLTEPVSDTITETPAEEPEPAPAATEDAPPEEAPSPVAEARFAMLGTHADLANHSERWLQGDRVDELVLKITGIGLAESSAQDATAEANIRALSILKSARRSRRMTPEFTDYITDRLDAALPDSALKPALEEAFTDLATTKVRVERVRAAYAGAINPKGLARLESDLAQINRIGTLTDPAAAVTLIEQVRDGADLRRVRLIAEAGGDRSVALVKQMGPSAMRIADTGVRWTRELVLQFMGLTAAGLVLFWVTLSTLRRTLLRRRPRLEAPQ</sequence>
<dbReference type="PATRIC" id="fig|1280953.3.peg.362"/>
<feature type="compositionally biased region" description="Polar residues" evidence="1">
    <location>
        <begin position="141"/>
        <end position="153"/>
    </location>
</feature>
<feature type="signal peptide" evidence="3">
    <location>
        <begin position="1"/>
        <end position="17"/>
    </location>
</feature>
<evidence type="ECO:0000313" key="5">
    <source>
        <dbReference type="Proteomes" id="UP000024942"/>
    </source>
</evidence>
<keyword evidence="2" id="KW-1133">Transmembrane helix</keyword>